<gene>
    <name evidence="1" type="ORF">CLG_B2196</name>
</gene>
<sequence>MGKSNRVVGLVGVGVKNGSFNQGWDGYPRQKSNGEYVSTDVCLKWAYRYFWNAQGKPVFSFAKMFKNKKNGIQYFNINEKYEDMFGAKVKTEDSVKFINNLLNVVDIMNFGIAFAGDKTLSLTGVVQFGLGINKYENTEVETFQILSPFRNSSDTSQDKTQKTSGTYTFVDEAHYMYSFTVNPAQINEWKSIYENVEYTQEAYEDFKEASLVAVSSLNTRTKTNCQNEFAMFIELKEGSLLYLPNLDQYVSFRKEDDENIIDITILAEILNSDNVKKEIDSVEIYYNSFNLTLKGDIDNAKKFNIITRGELNERI</sequence>
<dbReference type="GO" id="GO:0043571">
    <property type="term" value="P:maintenance of CRISPR repeat elements"/>
    <property type="evidence" value="ECO:0007669"/>
    <property type="project" value="InterPro"/>
</dbReference>
<name>A0A9P2LK95_CLOBO</name>
<organism evidence="1 2">
    <name type="scientific">Clostridium botulinum D str. 1873</name>
    <dbReference type="NCBI Taxonomy" id="592027"/>
    <lineage>
        <taxon>Bacteria</taxon>
        <taxon>Bacillati</taxon>
        <taxon>Bacillota</taxon>
        <taxon>Clostridia</taxon>
        <taxon>Eubacteriales</taxon>
        <taxon>Clostridiaceae</taxon>
        <taxon>Clostridium</taxon>
    </lineage>
</organism>
<dbReference type="Pfam" id="PF05107">
    <property type="entry name" value="Cas_Cas7"/>
    <property type="match status" value="1"/>
</dbReference>
<evidence type="ECO:0000313" key="2">
    <source>
        <dbReference type="Proteomes" id="UP000006160"/>
    </source>
</evidence>
<evidence type="ECO:0000313" key="1">
    <source>
        <dbReference type="EMBL" id="EES90263.1"/>
    </source>
</evidence>
<proteinExistence type="predicted"/>
<dbReference type="EMBL" id="ACSJ01000019">
    <property type="protein sequence ID" value="EES90263.1"/>
    <property type="molecule type" value="Genomic_DNA"/>
</dbReference>
<evidence type="ECO:0008006" key="3">
    <source>
        <dbReference type="Google" id="ProtNLM"/>
    </source>
</evidence>
<protein>
    <recommendedName>
        <fullName evidence="3">CRISPR-associated protein</fullName>
    </recommendedName>
</protein>
<dbReference type="InterPro" id="IPR006482">
    <property type="entry name" value="Cas7_Csh2/Csh2"/>
</dbReference>
<dbReference type="AlphaFoldDB" id="A0A9P2LK95"/>
<accession>A0A9P2LK95</accession>
<dbReference type="Proteomes" id="UP000006160">
    <property type="component" value="Unassembled WGS sequence"/>
</dbReference>
<reference evidence="1 2" key="1">
    <citation type="submission" date="2009-10" db="EMBL/GenBank/DDBJ databases">
        <authorList>
            <person name="Shrivastava S."/>
            <person name="Brinkac L.B."/>
            <person name="Brown J.L."/>
            <person name="Bruce D.B."/>
            <person name="Detter C."/>
            <person name="Green L.D."/>
            <person name="Munk C.A."/>
            <person name="Rogers Y.C."/>
            <person name="Tapia R."/>
            <person name="Saunders E.S."/>
            <person name="Sims D.R."/>
            <person name="Smith L.A."/>
            <person name="Smith T.J."/>
            <person name="Sutton G."/>
            <person name="Brettin T."/>
        </authorList>
    </citation>
    <scope>NUCLEOTIDE SEQUENCE [LARGE SCALE GENOMIC DNA]</scope>
    <source>
        <strain evidence="2">D str. 1873</strain>
    </source>
</reference>
<comment type="caution">
    <text evidence="1">The sequence shown here is derived from an EMBL/GenBank/DDBJ whole genome shotgun (WGS) entry which is preliminary data.</text>
</comment>